<keyword evidence="3" id="KW-1185">Reference proteome</keyword>
<evidence type="ECO:0008006" key="4">
    <source>
        <dbReference type="Google" id="ProtNLM"/>
    </source>
</evidence>
<dbReference type="KEGG" id="bid:Bind_1125"/>
<feature type="transmembrane region" description="Helical" evidence="1">
    <location>
        <begin position="319"/>
        <end position="337"/>
    </location>
</feature>
<feature type="transmembrane region" description="Helical" evidence="1">
    <location>
        <begin position="87"/>
        <end position="103"/>
    </location>
</feature>
<protein>
    <recommendedName>
        <fullName evidence="4">Glycosyltransferase RgtA/B/C/D-like domain-containing protein</fullName>
    </recommendedName>
</protein>
<dbReference type="OrthoDB" id="8457229at2"/>
<feature type="transmembrane region" description="Helical" evidence="1">
    <location>
        <begin position="163"/>
        <end position="179"/>
    </location>
</feature>
<feature type="transmembrane region" description="Helical" evidence="1">
    <location>
        <begin position="110"/>
        <end position="133"/>
    </location>
</feature>
<dbReference type="eggNOG" id="ENOG5033E5S">
    <property type="taxonomic scope" value="Bacteria"/>
</dbReference>
<dbReference type="STRING" id="395963.Bind_1125"/>
<keyword evidence="1" id="KW-1133">Transmembrane helix</keyword>
<accession>B2IJ04</accession>
<proteinExistence type="predicted"/>
<feature type="transmembrane region" description="Helical" evidence="1">
    <location>
        <begin position="284"/>
        <end position="307"/>
    </location>
</feature>
<evidence type="ECO:0000313" key="3">
    <source>
        <dbReference type="Proteomes" id="UP000001695"/>
    </source>
</evidence>
<organism evidence="2 3">
    <name type="scientific">Beijerinckia indica subsp. indica (strain ATCC 9039 / DSM 1715 / NCIMB 8712)</name>
    <dbReference type="NCBI Taxonomy" id="395963"/>
    <lineage>
        <taxon>Bacteria</taxon>
        <taxon>Pseudomonadati</taxon>
        <taxon>Pseudomonadota</taxon>
        <taxon>Alphaproteobacteria</taxon>
        <taxon>Hyphomicrobiales</taxon>
        <taxon>Beijerinckiaceae</taxon>
        <taxon>Beijerinckia</taxon>
    </lineage>
</organism>
<dbReference type="AlphaFoldDB" id="B2IJ04"/>
<keyword evidence="1" id="KW-0812">Transmembrane</keyword>
<dbReference type="RefSeq" id="WP_012384124.1">
    <property type="nucleotide sequence ID" value="NC_010581.1"/>
</dbReference>
<keyword evidence="1" id="KW-0472">Membrane</keyword>
<reference evidence="3" key="1">
    <citation type="submission" date="2008-03" db="EMBL/GenBank/DDBJ databases">
        <title>Complete sequence of chromosome of Beijerinckia indica subsp. indica ATCC 9039.</title>
        <authorList>
            <consortium name="US DOE Joint Genome Institute"/>
            <person name="Copeland A."/>
            <person name="Lucas S."/>
            <person name="Lapidus A."/>
            <person name="Glavina del Rio T."/>
            <person name="Dalin E."/>
            <person name="Tice H."/>
            <person name="Bruce D."/>
            <person name="Goodwin L."/>
            <person name="Pitluck S."/>
            <person name="LaButti K."/>
            <person name="Schmutz J."/>
            <person name="Larimer F."/>
            <person name="Land M."/>
            <person name="Hauser L."/>
            <person name="Kyrpides N."/>
            <person name="Mikhailova N."/>
            <person name="Dunfield P.F."/>
            <person name="Dedysh S.N."/>
            <person name="Liesack W."/>
            <person name="Saw J.H."/>
            <person name="Alam M."/>
            <person name="Chen Y."/>
            <person name="Murrell J.C."/>
            <person name="Richardson P."/>
        </authorList>
    </citation>
    <scope>NUCLEOTIDE SEQUENCE [LARGE SCALE GENOMIC DNA]</scope>
    <source>
        <strain evidence="3">ATCC 9039 / DSM 1715 / NCIMB 8712</strain>
    </source>
</reference>
<gene>
    <name evidence="2" type="ordered locus">Bind_1125</name>
</gene>
<feature type="transmembrane region" description="Helical" evidence="1">
    <location>
        <begin position="26"/>
        <end position="46"/>
    </location>
</feature>
<feature type="transmembrane region" description="Helical" evidence="1">
    <location>
        <begin position="374"/>
        <end position="395"/>
    </location>
</feature>
<dbReference type="EMBL" id="CP001016">
    <property type="protein sequence ID" value="ACB94767.1"/>
    <property type="molecule type" value="Genomic_DNA"/>
</dbReference>
<evidence type="ECO:0000256" key="1">
    <source>
        <dbReference type="SAM" id="Phobius"/>
    </source>
</evidence>
<reference evidence="2 3" key="2">
    <citation type="journal article" date="2010" name="J. Bacteriol.">
        <title>Complete genome sequence of Beijerinckia indica subsp. indica.</title>
        <authorList>
            <person name="Tamas I."/>
            <person name="Dedysh S.N."/>
            <person name="Liesack W."/>
            <person name="Stott M.B."/>
            <person name="Alam M."/>
            <person name="Murrell J.C."/>
            <person name="Dunfield P.F."/>
        </authorList>
    </citation>
    <scope>NUCLEOTIDE SEQUENCE [LARGE SCALE GENOMIC DNA]</scope>
    <source>
        <strain evidence="3">ATCC 9039 / DSM 1715 / NCIMB 8712</strain>
    </source>
</reference>
<feature type="transmembrane region" description="Helical" evidence="1">
    <location>
        <begin position="343"/>
        <end position="367"/>
    </location>
</feature>
<dbReference type="Proteomes" id="UP000001695">
    <property type="component" value="Chromosome"/>
</dbReference>
<dbReference type="HOGENOM" id="CLU_545039_0_0_5"/>
<sequence>MNWNKETRVSEAFTGFSFHTLKAKPFIALLCILFPAFFSFVMLLRFHTPEDQFLSYFTDDFFYYLKIAMNIADHHRSSFDMLHDTNGYHPLWLALITLQYYLFGNTTALFISIVIMISIINTLSFFIFLTIALKLTNHLVAAVASSIYSATLMFTLSRTGMEVSLGILALALLALRLLQTPLEVQTRKQAIVTGLLISFAFLSRIDAILMPFLYICAGIVYPIKSRARLAMNTIYAGIGCIPIFFYLAFNHFYFSSALPISGAAKQLKTGFFPSSSTLLGLFGFSGYNIIFIWPIALSALLYVVLSLSGRVRCPSGDRLVVTAVLLHPLVFYPLLAFRSDWALWAWYFYPIVMVGIVVLPALLQLLLERLNSILINRLVLIGSIAVAIVTLQSIIPINPIAFQIYEAAKELKEFSATHHGTFAMGDRAGTAGYLLDDPIVQLEGLVGDKQMLQNIRAERNLNDVLKELNVRYYVATGGAFEGDCYTAHEPGQAGPKSPHMTGQFCQAPIHEFHVGPAETRIFEIGKQ</sequence>
<feature type="transmembrane region" description="Helical" evidence="1">
    <location>
        <begin position="229"/>
        <end position="249"/>
    </location>
</feature>
<feature type="transmembrane region" description="Helical" evidence="1">
    <location>
        <begin position="191"/>
        <end position="217"/>
    </location>
</feature>
<evidence type="ECO:0000313" key="2">
    <source>
        <dbReference type="EMBL" id="ACB94767.1"/>
    </source>
</evidence>
<feature type="transmembrane region" description="Helical" evidence="1">
    <location>
        <begin position="139"/>
        <end position="156"/>
    </location>
</feature>
<name>B2IJ04_BEII9</name>